<gene>
    <name evidence="1" type="ORF">DUNSADRAFT_11729</name>
</gene>
<keyword evidence="2" id="KW-1185">Reference proteome</keyword>
<sequence length="118" mass="12342">MLACVDAASCVEGSLLCACTTWQSLCARCWLPSSGVCSWGRASAVLLLVLLCTLLCCTRPCWCFSVLCSAVQGPASASLCSALYNAPLYALAVRSLSFSVRCAPASVSQGLAYRTQCV</sequence>
<name>A0ABQ7GCQ8_DUNSA</name>
<reference evidence="1" key="1">
    <citation type="submission" date="2017-08" db="EMBL/GenBank/DDBJ databases">
        <authorList>
            <person name="Polle J.E."/>
            <person name="Barry K."/>
            <person name="Cushman J."/>
            <person name="Schmutz J."/>
            <person name="Tran D."/>
            <person name="Hathwaick L.T."/>
            <person name="Yim W.C."/>
            <person name="Jenkins J."/>
            <person name="Mckie-Krisberg Z.M."/>
            <person name="Prochnik S."/>
            <person name="Lindquist E."/>
            <person name="Dockter R.B."/>
            <person name="Adam C."/>
            <person name="Molina H."/>
            <person name="Bunkerborg J."/>
            <person name="Jin E."/>
            <person name="Buchheim M."/>
            <person name="Magnuson J."/>
        </authorList>
    </citation>
    <scope>NUCLEOTIDE SEQUENCE</scope>
    <source>
        <strain evidence="1">CCAP 19/18</strain>
    </source>
</reference>
<dbReference type="EMBL" id="MU069877">
    <property type="protein sequence ID" value="KAF5832397.1"/>
    <property type="molecule type" value="Genomic_DNA"/>
</dbReference>
<accession>A0ABQ7GCQ8</accession>
<proteinExistence type="predicted"/>
<dbReference type="Proteomes" id="UP000815325">
    <property type="component" value="Unassembled WGS sequence"/>
</dbReference>
<protein>
    <submittedName>
        <fullName evidence="1">Uncharacterized protein</fullName>
    </submittedName>
</protein>
<comment type="caution">
    <text evidence="1">The sequence shown here is derived from an EMBL/GenBank/DDBJ whole genome shotgun (WGS) entry which is preliminary data.</text>
</comment>
<evidence type="ECO:0000313" key="2">
    <source>
        <dbReference type="Proteomes" id="UP000815325"/>
    </source>
</evidence>
<organism evidence="1 2">
    <name type="scientific">Dunaliella salina</name>
    <name type="common">Green alga</name>
    <name type="synonym">Protococcus salinus</name>
    <dbReference type="NCBI Taxonomy" id="3046"/>
    <lineage>
        <taxon>Eukaryota</taxon>
        <taxon>Viridiplantae</taxon>
        <taxon>Chlorophyta</taxon>
        <taxon>core chlorophytes</taxon>
        <taxon>Chlorophyceae</taxon>
        <taxon>CS clade</taxon>
        <taxon>Chlamydomonadales</taxon>
        <taxon>Dunaliellaceae</taxon>
        <taxon>Dunaliella</taxon>
    </lineage>
</organism>
<evidence type="ECO:0000313" key="1">
    <source>
        <dbReference type="EMBL" id="KAF5832397.1"/>
    </source>
</evidence>